<comment type="similarity">
    <text evidence="1">Belongs to the serpin family.</text>
</comment>
<dbReference type="OrthoDB" id="910234at2759"/>
<dbReference type="EMBL" id="CACTIH010009054">
    <property type="protein sequence ID" value="CAA3021402.1"/>
    <property type="molecule type" value="Genomic_DNA"/>
</dbReference>
<dbReference type="AlphaFoldDB" id="A0A8S0UXL9"/>
<sequence length="192" mass="21402">MPEAQKHQRRKAEFHFYYFSEKSGSFAQKLVIGSQLVTLIFANGGPLGGPRLSFANGVWIDQSLSLKPNFKEIADNVYKAASNLVDFQTKRIGDYLSALYGAISPSVRTLRIVRSHRSTLCGGLENSPHRAKSVESLCGELERSALSALFARCGVHSPHFAESWKELFSLFARTLRAECQHSARNVRSVLAW</sequence>
<proteinExistence type="inferred from homology"/>
<comment type="caution">
    <text evidence="2">The sequence shown here is derived from an EMBL/GenBank/DDBJ whole genome shotgun (WGS) entry which is preliminary data.</text>
</comment>
<name>A0A8S0UXL9_OLEEU</name>
<evidence type="ECO:0000313" key="2">
    <source>
        <dbReference type="EMBL" id="CAA3021402.1"/>
    </source>
</evidence>
<dbReference type="InterPro" id="IPR036186">
    <property type="entry name" value="Serpin_sf"/>
</dbReference>
<organism evidence="2 3">
    <name type="scientific">Olea europaea subsp. europaea</name>
    <dbReference type="NCBI Taxonomy" id="158383"/>
    <lineage>
        <taxon>Eukaryota</taxon>
        <taxon>Viridiplantae</taxon>
        <taxon>Streptophyta</taxon>
        <taxon>Embryophyta</taxon>
        <taxon>Tracheophyta</taxon>
        <taxon>Spermatophyta</taxon>
        <taxon>Magnoliopsida</taxon>
        <taxon>eudicotyledons</taxon>
        <taxon>Gunneridae</taxon>
        <taxon>Pentapetalae</taxon>
        <taxon>asterids</taxon>
        <taxon>lamiids</taxon>
        <taxon>Lamiales</taxon>
        <taxon>Oleaceae</taxon>
        <taxon>Oleeae</taxon>
        <taxon>Olea</taxon>
    </lineage>
</organism>
<dbReference type="Gene3D" id="3.30.497.10">
    <property type="entry name" value="Antithrombin, subunit I, domain 2"/>
    <property type="match status" value="1"/>
</dbReference>
<keyword evidence="3" id="KW-1185">Reference proteome</keyword>
<protein>
    <submittedName>
        <fullName evidence="2">Serpin-ZX-like</fullName>
    </submittedName>
</protein>
<dbReference type="Proteomes" id="UP000594638">
    <property type="component" value="Unassembled WGS sequence"/>
</dbReference>
<dbReference type="InterPro" id="IPR042178">
    <property type="entry name" value="Serpin_sf_1"/>
</dbReference>
<evidence type="ECO:0000313" key="3">
    <source>
        <dbReference type="Proteomes" id="UP000594638"/>
    </source>
</evidence>
<reference evidence="2 3" key="1">
    <citation type="submission" date="2019-12" db="EMBL/GenBank/DDBJ databases">
        <authorList>
            <person name="Alioto T."/>
            <person name="Alioto T."/>
            <person name="Gomez Garrido J."/>
        </authorList>
    </citation>
    <scope>NUCLEOTIDE SEQUENCE [LARGE SCALE GENOMIC DNA]</scope>
</reference>
<dbReference type="Gramene" id="OE9A026710T1">
    <property type="protein sequence ID" value="OE9A026710C1"/>
    <property type="gene ID" value="OE9A026710"/>
</dbReference>
<dbReference type="SUPFAM" id="SSF56574">
    <property type="entry name" value="Serpins"/>
    <property type="match status" value="1"/>
</dbReference>
<accession>A0A8S0UXL9</accession>
<gene>
    <name evidence="2" type="ORF">OLEA9_A026710</name>
</gene>
<evidence type="ECO:0000256" key="1">
    <source>
        <dbReference type="ARBA" id="ARBA00009500"/>
    </source>
</evidence>